<evidence type="ECO:0000313" key="4">
    <source>
        <dbReference type="Proteomes" id="UP000318017"/>
    </source>
</evidence>
<feature type="signal peptide" evidence="1">
    <location>
        <begin position="1"/>
        <end position="22"/>
    </location>
</feature>
<dbReference type="EMBL" id="CP036298">
    <property type="protein sequence ID" value="QDV22035.1"/>
    <property type="molecule type" value="Genomic_DNA"/>
</dbReference>
<dbReference type="Proteomes" id="UP000318017">
    <property type="component" value="Chromosome"/>
</dbReference>
<dbReference type="RefSeq" id="WP_145072930.1">
    <property type="nucleotide sequence ID" value="NZ_CP036298.1"/>
</dbReference>
<organism evidence="3 4">
    <name type="scientific">Aureliella helgolandensis</name>
    <dbReference type="NCBI Taxonomy" id="2527968"/>
    <lineage>
        <taxon>Bacteria</taxon>
        <taxon>Pseudomonadati</taxon>
        <taxon>Planctomycetota</taxon>
        <taxon>Planctomycetia</taxon>
        <taxon>Pirellulales</taxon>
        <taxon>Pirellulaceae</taxon>
        <taxon>Aureliella</taxon>
    </lineage>
</organism>
<evidence type="ECO:0000313" key="3">
    <source>
        <dbReference type="EMBL" id="QDV22035.1"/>
    </source>
</evidence>
<feature type="domain" description="Ice-binding protein C-terminal" evidence="2">
    <location>
        <begin position="240"/>
        <end position="262"/>
    </location>
</feature>
<dbReference type="InterPro" id="IPR013424">
    <property type="entry name" value="Ice-binding_C"/>
</dbReference>
<keyword evidence="1" id="KW-0732">Signal</keyword>
<dbReference type="Pfam" id="PF07589">
    <property type="entry name" value="PEP-CTERM"/>
    <property type="match status" value="1"/>
</dbReference>
<proteinExistence type="predicted"/>
<dbReference type="NCBIfam" id="TIGR02595">
    <property type="entry name" value="PEP_CTERM"/>
    <property type="match status" value="1"/>
</dbReference>
<dbReference type="KEGG" id="ahel:Q31a_03140"/>
<sequence precursor="true">MILMRYLMCTLLIGSSLQTAMADELVFTLDAARSSLTLAGSTTVGDPVNNTFAYTAQGANSLITSYGGAITVDVSDLLNPLSITFLSSNVDANVNGNWLPSDDIVPTEPASAGDYGIRIDAILTNGKMRNVDFNIAAASTSVTGGSFAVSGQTFGFNSGIIDVYSTALTAGNSIDFTNAGTLAGTGLNVAAGTGTYSVSGGIATLTIPVAVTLPYTFGPTSEPTVEGSQTYTGTLVGVAAVPEPSSLALLSLTAGCIGFVRRRSPA</sequence>
<feature type="chain" id="PRO_5022010426" description="Ice-binding protein C-terminal domain-containing protein" evidence="1">
    <location>
        <begin position="23"/>
        <end position="266"/>
    </location>
</feature>
<evidence type="ECO:0000256" key="1">
    <source>
        <dbReference type="SAM" id="SignalP"/>
    </source>
</evidence>
<name>A0A518G0A8_9BACT</name>
<keyword evidence="4" id="KW-1185">Reference proteome</keyword>
<accession>A0A518G0A8</accession>
<reference evidence="3 4" key="1">
    <citation type="submission" date="2019-02" db="EMBL/GenBank/DDBJ databases">
        <title>Deep-cultivation of Planctomycetes and their phenomic and genomic characterization uncovers novel biology.</title>
        <authorList>
            <person name="Wiegand S."/>
            <person name="Jogler M."/>
            <person name="Boedeker C."/>
            <person name="Pinto D."/>
            <person name="Vollmers J."/>
            <person name="Rivas-Marin E."/>
            <person name="Kohn T."/>
            <person name="Peeters S.H."/>
            <person name="Heuer A."/>
            <person name="Rast P."/>
            <person name="Oberbeckmann S."/>
            <person name="Bunk B."/>
            <person name="Jeske O."/>
            <person name="Meyerdierks A."/>
            <person name="Storesund J.E."/>
            <person name="Kallscheuer N."/>
            <person name="Luecker S."/>
            <person name="Lage O.M."/>
            <person name="Pohl T."/>
            <person name="Merkel B.J."/>
            <person name="Hornburger P."/>
            <person name="Mueller R.-W."/>
            <person name="Bruemmer F."/>
            <person name="Labrenz M."/>
            <person name="Spormann A.M."/>
            <person name="Op den Camp H."/>
            <person name="Overmann J."/>
            <person name="Amann R."/>
            <person name="Jetten M.S.M."/>
            <person name="Mascher T."/>
            <person name="Medema M.H."/>
            <person name="Devos D.P."/>
            <person name="Kaster A.-K."/>
            <person name="Ovreas L."/>
            <person name="Rohde M."/>
            <person name="Galperin M.Y."/>
            <person name="Jogler C."/>
        </authorList>
    </citation>
    <scope>NUCLEOTIDE SEQUENCE [LARGE SCALE GENOMIC DNA]</scope>
    <source>
        <strain evidence="3 4">Q31a</strain>
    </source>
</reference>
<gene>
    <name evidence="3" type="ORF">Q31a_03140</name>
</gene>
<protein>
    <recommendedName>
        <fullName evidence="2">Ice-binding protein C-terminal domain-containing protein</fullName>
    </recommendedName>
</protein>
<evidence type="ECO:0000259" key="2">
    <source>
        <dbReference type="Pfam" id="PF07589"/>
    </source>
</evidence>
<dbReference type="AlphaFoldDB" id="A0A518G0A8"/>